<dbReference type="EMBL" id="GBRH01177833">
    <property type="protein sequence ID" value="JAE20063.1"/>
    <property type="molecule type" value="Transcribed_RNA"/>
</dbReference>
<reference evidence="1" key="2">
    <citation type="journal article" date="2015" name="Data Brief">
        <title>Shoot transcriptome of the giant reed, Arundo donax.</title>
        <authorList>
            <person name="Barrero R.A."/>
            <person name="Guerrero F.D."/>
            <person name="Moolhuijzen P."/>
            <person name="Goolsby J.A."/>
            <person name="Tidwell J."/>
            <person name="Bellgard S.E."/>
            <person name="Bellgard M.I."/>
        </authorList>
    </citation>
    <scope>NUCLEOTIDE SEQUENCE</scope>
    <source>
        <tissue evidence="1">Shoot tissue taken approximately 20 cm above the soil surface</tissue>
    </source>
</reference>
<name>A0A0A9GHC8_ARUDO</name>
<sequence length="58" mass="6887">MCIAPTGFFGVLFHLNMPRNRHCIMSHHGIECWVIQTQYDLLKAFWHFSTQTMSCMLR</sequence>
<organism evidence="1">
    <name type="scientific">Arundo donax</name>
    <name type="common">Giant reed</name>
    <name type="synonym">Donax arundinaceus</name>
    <dbReference type="NCBI Taxonomy" id="35708"/>
    <lineage>
        <taxon>Eukaryota</taxon>
        <taxon>Viridiplantae</taxon>
        <taxon>Streptophyta</taxon>
        <taxon>Embryophyta</taxon>
        <taxon>Tracheophyta</taxon>
        <taxon>Spermatophyta</taxon>
        <taxon>Magnoliopsida</taxon>
        <taxon>Liliopsida</taxon>
        <taxon>Poales</taxon>
        <taxon>Poaceae</taxon>
        <taxon>PACMAD clade</taxon>
        <taxon>Arundinoideae</taxon>
        <taxon>Arundineae</taxon>
        <taxon>Arundo</taxon>
    </lineage>
</organism>
<evidence type="ECO:0000313" key="1">
    <source>
        <dbReference type="EMBL" id="JAE20063.1"/>
    </source>
</evidence>
<dbReference type="AlphaFoldDB" id="A0A0A9GHC8"/>
<protein>
    <submittedName>
        <fullName evidence="1">Uncharacterized protein</fullName>
    </submittedName>
</protein>
<reference evidence="1" key="1">
    <citation type="submission" date="2014-09" db="EMBL/GenBank/DDBJ databases">
        <authorList>
            <person name="Magalhaes I.L.F."/>
            <person name="Oliveira U."/>
            <person name="Santos F.R."/>
            <person name="Vidigal T.H.D.A."/>
            <person name="Brescovit A.D."/>
            <person name="Santos A.J."/>
        </authorList>
    </citation>
    <scope>NUCLEOTIDE SEQUENCE</scope>
    <source>
        <tissue evidence="1">Shoot tissue taken approximately 20 cm above the soil surface</tissue>
    </source>
</reference>
<proteinExistence type="predicted"/>
<accession>A0A0A9GHC8</accession>